<evidence type="ECO:0000313" key="2">
    <source>
        <dbReference type="Proteomes" id="UP000309997"/>
    </source>
</evidence>
<proteinExistence type="predicted"/>
<keyword evidence="2" id="KW-1185">Reference proteome</keyword>
<name>A0ACC4CTM2_POPAL</name>
<evidence type="ECO:0000313" key="1">
    <source>
        <dbReference type="EMBL" id="KAL3604705.1"/>
    </source>
</evidence>
<reference evidence="1 2" key="1">
    <citation type="journal article" date="2024" name="Plant Biotechnol. J.">
        <title>Genome and CRISPR/Cas9 system of a widespread forest tree (Populus alba) in the world.</title>
        <authorList>
            <person name="Liu Y.J."/>
            <person name="Jiang P.F."/>
            <person name="Han X.M."/>
            <person name="Li X.Y."/>
            <person name="Wang H.M."/>
            <person name="Wang Y.J."/>
            <person name="Wang X.X."/>
            <person name="Zeng Q.Y."/>
        </authorList>
    </citation>
    <scope>NUCLEOTIDE SEQUENCE [LARGE SCALE GENOMIC DNA]</scope>
    <source>
        <strain evidence="2">cv. PAL-ZL1</strain>
    </source>
</reference>
<organism evidence="1 2">
    <name type="scientific">Populus alba</name>
    <name type="common">White poplar</name>
    <dbReference type="NCBI Taxonomy" id="43335"/>
    <lineage>
        <taxon>Eukaryota</taxon>
        <taxon>Viridiplantae</taxon>
        <taxon>Streptophyta</taxon>
        <taxon>Embryophyta</taxon>
        <taxon>Tracheophyta</taxon>
        <taxon>Spermatophyta</taxon>
        <taxon>Magnoliopsida</taxon>
        <taxon>eudicotyledons</taxon>
        <taxon>Gunneridae</taxon>
        <taxon>Pentapetalae</taxon>
        <taxon>rosids</taxon>
        <taxon>fabids</taxon>
        <taxon>Malpighiales</taxon>
        <taxon>Salicaceae</taxon>
        <taxon>Saliceae</taxon>
        <taxon>Populus</taxon>
    </lineage>
</organism>
<dbReference type="EMBL" id="RCHU02000002">
    <property type="protein sequence ID" value="KAL3604705.1"/>
    <property type="molecule type" value="Genomic_DNA"/>
</dbReference>
<protein>
    <submittedName>
        <fullName evidence="1">Uncharacterized protein</fullName>
    </submittedName>
</protein>
<sequence length="72" mass="8031">MRRHTKPLIMDGKPGPCEPIKQINASELPVFQVFPFSGQRESSSAQNDLASEPGKLSKTYPWKVIFLVAPYA</sequence>
<comment type="caution">
    <text evidence="1">The sequence shown here is derived from an EMBL/GenBank/DDBJ whole genome shotgun (WGS) entry which is preliminary data.</text>
</comment>
<gene>
    <name evidence="1" type="ORF">D5086_005564</name>
</gene>
<accession>A0ACC4CTM2</accession>
<dbReference type="Proteomes" id="UP000309997">
    <property type="component" value="Unassembled WGS sequence"/>
</dbReference>